<name>A0A916DSS6_9BACT</name>
<accession>A0A916DSS6</accession>
<evidence type="ECO:0000313" key="1">
    <source>
        <dbReference type="EMBL" id="BDS11006.1"/>
    </source>
</evidence>
<organism evidence="1 2">
    <name type="scientific">Aureispira anguillae</name>
    <dbReference type="NCBI Taxonomy" id="2864201"/>
    <lineage>
        <taxon>Bacteria</taxon>
        <taxon>Pseudomonadati</taxon>
        <taxon>Bacteroidota</taxon>
        <taxon>Saprospiria</taxon>
        <taxon>Saprospirales</taxon>
        <taxon>Saprospiraceae</taxon>
        <taxon>Aureispira</taxon>
    </lineage>
</organism>
<dbReference type="AlphaFoldDB" id="A0A916DSS6"/>
<dbReference type="RefSeq" id="WP_264792219.1">
    <property type="nucleotide sequence ID" value="NZ_AP026867.1"/>
</dbReference>
<dbReference type="Proteomes" id="UP001060919">
    <property type="component" value="Chromosome"/>
</dbReference>
<keyword evidence="2" id="KW-1185">Reference proteome</keyword>
<gene>
    <name evidence="1" type="ORF">AsAng_0017160</name>
</gene>
<dbReference type="EMBL" id="AP026867">
    <property type="protein sequence ID" value="BDS11006.1"/>
    <property type="molecule type" value="Genomic_DNA"/>
</dbReference>
<sequence>MVLGLFLCCGKTAQTQVDFELMEQQMIDNYQILKEAYENGNPERQQIFGKKLKRQIMFALLQKGSYYYPFFRLRRYIQMVESQDKKIRIFSWDGMVGGNWRKMYSIAQFRGVQNQSYFKILSDGEQIVHRYQDVCIHAIHQVPAPQNNGSYYVVIGKGSHAKGQQHTTVRVFYFSHNELLECSDCFEQGETYWTINSSIYYPIDLTYDSKRKQIRYLKPTYDPKTGNRQRGRYHRLYWREGKFSADGN</sequence>
<protein>
    <submittedName>
        <fullName evidence="1">Uncharacterized protein</fullName>
    </submittedName>
</protein>
<evidence type="ECO:0000313" key="2">
    <source>
        <dbReference type="Proteomes" id="UP001060919"/>
    </source>
</evidence>
<dbReference type="KEGG" id="aup:AsAng_0017160"/>
<reference evidence="1" key="1">
    <citation type="submission" date="2022-09" db="EMBL/GenBank/DDBJ databases">
        <title>Aureispira anguillicida sp. nov., isolated from Leptocephalus of Japanese eel Anguilla japonica.</title>
        <authorList>
            <person name="Yuasa K."/>
            <person name="Mekata T."/>
            <person name="Ikunari K."/>
        </authorList>
    </citation>
    <scope>NUCLEOTIDE SEQUENCE</scope>
    <source>
        <strain evidence="1">EL160426</strain>
    </source>
</reference>
<proteinExistence type="predicted"/>